<protein>
    <submittedName>
        <fullName evidence="1">Uncharacterized protein</fullName>
    </submittedName>
</protein>
<dbReference type="AlphaFoldDB" id="C6SI49"/>
<evidence type="ECO:0000313" key="1">
    <source>
        <dbReference type="EMBL" id="CBA05704.1"/>
    </source>
</evidence>
<organism evidence="1">
    <name type="scientific">Neisseria meningitidis alpha275</name>
    <dbReference type="NCBI Taxonomy" id="295996"/>
    <lineage>
        <taxon>Bacteria</taxon>
        <taxon>Pseudomonadati</taxon>
        <taxon>Pseudomonadota</taxon>
        <taxon>Betaproteobacteria</taxon>
        <taxon>Neisseriales</taxon>
        <taxon>Neisseriaceae</taxon>
        <taxon>Neisseria</taxon>
    </lineage>
</organism>
<name>C6SI49_NEIME</name>
<accession>C6SI49</accession>
<reference evidence="1" key="1">
    <citation type="journal article" date="2008" name="Proc. Natl. Acad. Sci. U.S.A.">
        <title>Whole-genome comparison of disease and carriage strains provides insights into virulence evolution in Neisseria meningitidis.</title>
        <authorList>
            <person name="Schoen C."/>
            <person name="Blom J."/>
            <person name="Claus H."/>
            <person name="Schramm-Glueck A."/>
            <person name="Brandt P."/>
            <person name="Mueller T."/>
            <person name="Goesmann A."/>
            <person name="Joseph B."/>
            <person name="Konietzny S."/>
            <person name="Kurzai O."/>
            <person name="Schmitt C."/>
            <person name="Friedrich T."/>
            <person name="Linke B."/>
            <person name="Vogel U."/>
            <person name="Frosch M."/>
        </authorList>
    </citation>
    <scope>NUCLEOTIDE SEQUENCE</scope>
    <source>
        <strain evidence="1">Alpha275</strain>
    </source>
</reference>
<sequence length="93" mass="11080">MVLQHLRESFSLSQGETTTYRFLLIRYTTMNPSQYLFIDLNFDKIPDTRLCCFSIFQPTVNLKQPVHAMLQFLFLSADCFDKELKIHFMHLKI</sequence>
<dbReference type="EMBL" id="AM889138">
    <property type="protein sequence ID" value="CBA05704.1"/>
    <property type="molecule type" value="Genomic_DNA"/>
</dbReference>
<proteinExistence type="predicted"/>
<gene>
    <name evidence="1" type="ORF">NMW_0619</name>
</gene>